<dbReference type="GO" id="GO:0016491">
    <property type="term" value="F:oxidoreductase activity"/>
    <property type="evidence" value="ECO:0007669"/>
    <property type="project" value="UniProtKB-KW"/>
</dbReference>
<dbReference type="RefSeq" id="XP_018130717.1">
    <property type="nucleotide sequence ID" value="XM_018275017.2"/>
</dbReference>
<dbReference type="InterPro" id="IPR006094">
    <property type="entry name" value="Oxid_FAD_bind_N"/>
</dbReference>
<reference evidence="7 8" key="1">
    <citation type="submission" date="2016-03" db="EMBL/GenBank/DDBJ databases">
        <title>Comparative genomics of Pseudogymnoascus destructans, the fungus causing white-nose syndrome of bats.</title>
        <authorList>
            <person name="Palmer J.M."/>
            <person name="Drees K.P."/>
            <person name="Foster J.T."/>
            <person name="Lindner D.L."/>
        </authorList>
    </citation>
    <scope>NUCLEOTIDE SEQUENCE [LARGE SCALE GENOMIC DNA]</scope>
    <source>
        <strain evidence="7 8">UAMH 10579</strain>
    </source>
</reference>
<feature type="compositionally biased region" description="Basic and acidic residues" evidence="5">
    <location>
        <begin position="17"/>
        <end position="37"/>
    </location>
</feature>
<feature type="compositionally biased region" description="Polar residues" evidence="5">
    <location>
        <begin position="1"/>
        <end position="14"/>
    </location>
</feature>
<keyword evidence="3" id="KW-0274">FAD</keyword>
<feature type="compositionally biased region" description="Polar residues" evidence="5">
    <location>
        <begin position="40"/>
        <end position="56"/>
    </location>
</feature>
<sequence length="762" mass="81613">MSTNSIKKASSRSNRGPKWDDVKKCERLVPETSKKPESGSLPTSQNVTIDTTNSPGSEHPGVASSAVSPQAKPIVTPSAEDRAVSEAIDAIEDLTTDFDATSTEAGPSKRTQKATEKRNRKTLKSDTTAAISQKKVSQTRSVNDSPNNNYQGSFPTDDAYENSPASSESSLWGDDQSWNTPNYLSFDPARLLVYQMKPQRKTMRQRLSSIKQKAVEIATDVDWVKDAMASMRIKTGAESPRNKEKSAKNSRKDSKDTFDVILRGGFGDILGLNGGGNDISGFGEGSDTCCAQLSAGLGSSVVFNSSSAYAKSQSSYWALQQSELIPSCIVVPSTASEVSDAISIISTIESCHFAVKGAGHGTVVGAANIDGGVKFDMSQLNEIETNSEGTVARIGAGSQWGEVYEYLDNRSLSVAGGRNGDVGVAGVLLGGGISFYGPRVGWATDNILNVEVVLASGEIVNANATSNQDLLKALKGGNSNFGIATSFDLRTFPQGEMWIGYLGQSINSREEVFQAISDIASNANEDPFAALVGDFKFNSATKSWVMNHTVAYTKPVANPPIFQPLVNIKPQLSNNIAITNISSIALGQKMGAKVAYNKNHLSYTGTYGNDAALLSKIFDISNATVHKIMPQINGGIKWVTMMEPFPALVDSFGEKNGGNSLGLSADTGDRIVILQLAQFEGHGANDLVDTELHNMFDEIASVASEMGLLRRFRYLNYADKQQNPIASYGPENVAQLQATSKKYDPHGLFQRQAPGGFKLGMQ</sequence>
<feature type="region of interest" description="Disordered" evidence="5">
    <location>
        <begin position="232"/>
        <end position="252"/>
    </location>
</feature>
<feature type="region of interest" description="Disordered" evidence="5">
    <location>
        <begin position="1"/>
        <end position="178"/>
    </location>
</feature>
<evidence type="ECO:0000313" key="8">
    <source>
        <dbReference type="Proteomes" id="UP000091956"/>
    </source>
</evidence>
<reference evidence="8" key="2">
    <citation type="journal article" date="2018" name="Nat. Commun.">
        <title>Extreme sensitivity to ultraviolet light in the fungal pathogen causing white-nose syndrome of bats.</title>
        <authorList>
            <person name="Palmer J.M."/>
            <person name="Drees K.P."/>
            <person name="Foster J.T."/>
            <person name="Lindner D.L."/>
        </authorList>
    </citation>
    <scope>NUCLEOTIDE SEQUENCE [LARGE SCALE GENOMIC DNA]</scope>
    <source>
        <strain evidence="8">UAMH 10579</strain>
    </source>
</reference>
<dbReference type="GO" id="GO:0071949">
    <property type="term" value="F:FAD binding"/>
    <property type="evidence" value="ECO:0007669"/>
    <property type="project" value="InterPro"/>
</dbReference>
<dbReference type="STRING" id="342668.A0A1B8GMB8"/>
<evidence type="ECO:0000259" key="6">
    <source>
        <dbReference type="PROSITE" id="PS51387"/>
    </source>
</evidence>
<dbReference type="InterPro" id="IPR016169">
    <property type="entry name" value="FAD-bd_PCMH_sub2"/>
</dbReference>
<dbReference type="InterPro" id="IPR050416">
    <property type="entry name" value="FAD-linked_Oxidoreductase"/>
</dbReference>
<comment type="similarity">
    <text evidence="1">Belongs to the oxygen-dependent FAD-linked oxidoreductase family.</text>
</comment>
<evidence type="ECO:0000256" key="4">
    <source>
        <dbReference type="ARBA" id="ARBA00023002"/>
    </source>
</evidence>
<dbReference type="GeneID" id="28838940"/>
<dbReference type="SUPFAM" id="SSF56176">
    <property type="entry name" value="FAD-binding/transporter-associated domain-like"/>
    <property type="match status" value="1"/>
</dbReference>
<evidence type="ECO:0000313" key="7">
    <source>
        <dbReference type="EMBL" id="OBT96984.1"/>
    </source>
</evidence>
<dbReference type="InterPro" id="IPR036318">
    <property type="entry name" value="FAD-bd_PCMH-like_sf"/>
</dbReference>
<gene>
    <name evidence="7" type="ORF">VE01_05554</name>
</gene>
<protein>
    <recommendedName>
        <fullName evidence="6">FAD-binding PCMH-type domain-containing protein</fullName>
    </recommendedName>
</protein>
<organism evidence="7 8">
    <name type="scientific">Pseudogymnoascus verrucosus</name>
    <dbReference type="NCBI Taxonomy" id="342668"/>
    <lineage>
        <taxon>Eukaryota</taxon>
        <taxon>Fungi</taxon>
        <taxon>Dikarya</taxon>
        <taxon>Ascomycota</taxon>
        <taxon>Pezizomycotina</taxon>
        <taxon>Leotiomycetes</taxon>
        <taxon>Thelebolales</taxon>
        <taxon>Thelebolaceae</taxon>
        <taxon>Pseudogymnoascus</taxon>
    </lineage>
</organism>
<dbReference type="Pfam" id="PF01565">
    <property type="entry name" value="FAD_binding_4"/>
    <property type="match status" value="1"/>
</dbReference>
<dbReference type="EMBL" id="KV460225">
    <property type="protein sequence ID" value="OBT96984.1"/>
    <property type="molecule type" value="Genomic_DNA"/>
</dbReference>
<feature type="domain" description="FAD-binding PCMH-type" evidence="6">
    <location>
        <begin position="322"/>
        <end position="494"/>
    </location>
</feature>
<name>A0A1B8GMB8_9PEZI</name>
<dbReference type="PANTHER" id="PTHR42973">
    <property type="entry name" value="BINDING OXIDOREDUCTASE, PUTATIVE (AFU_ORTHOLOGUE AFUA_1G17690)-RELATED"/>
    <property type="match status" value="1"/>
</dbReference>
<dbReference type="Gene3D" id="3.30.465.10">
    <property type="match status" value="1"/>
</dbReference>
<evidence type="ECO:0000256" key="5">
    <source>
        <dbReference type="SAM" id="MobiDB-lite"/>
    </source>
</evidence>
<dbReference type="InterPro" id="IPR016166">
    <property type="entry name" value="FAD-bd_PCMH"/>
</dbReference>
<dbReference type="AlphaFoldDB" id="A0A1B8GMB8"/>
<proteinExistence type="inferred from homology"/>
<feature type="compositionally biased region" description="Polar residues" evidence="5">
    <location>
        <begin position="125"/>
        <end position="154"/>
    </location>
</feature>
<feature type="compositionally biased region" description="Basic and acidic residues" evidence="5">
    <location>
        <begin position="240"/>
        <end position="252"/>
    </location>
</feature>
<evidence type="ECO:0000256" key="2">
    <source>
        <dbReference type="ARBA" id="ARBA00022630"/>
    </source>
</evidence>
<evidence type="ECO:0000256" key="1">
    <source>
        <dbReference type="ARBA" id="ARBA00005466"/>
    </source>
</evidence>
<keyword evidence="8" id="KW-1185">Reference proteome</keyword>
<accession>A0A1B8GMB8</accession>
<dbReference type="OrthoDB" id="2151789at2759"/>
<dbReference type="PROSITE" id="PS51387">
    <property type="entry name" value="FAD_PCMH"/>
    <property type="match status" value="1"/>
</dbReference>
<evidence type="ECO:0000256" key="3">
    <source>
        <dbReference type="ARBA" id="ARBA00022827"/>
    </source>
</evidence>
<keyword evidence="4" id="KW-0560">Oxidoreductase</keyword>
<dbReference type="Proteomes" id="UP000091956">
    <property type="component" value="Unassembled WGS sequence"/>
</dbReference>
<feature type="compositionally biased region" description="Polar residues" evidence="5">
    <location>
        <begin position="163"/>
        <end position="178"/>
    </location>
</feature>
<keyword evidence="2" id="KW-0285">Flavoprotein</keyword>
<dbReference type="PANTHER" id="PTHR42973:SF22">
    <property type="entry name" value="FAD-BINDING PCMH-TYPE DOMAIN-CONTAINING PROTEIN-RELATED"/>
    <property type="match status" value="1"/>
</dbReference>